<sequence>MSGIELAPSSKMFTARCKNLYVLTTKHKITAKNKINKIKIENPFERIVIVIDNNNYSYNEIDIEEDLEIVKERLSTSKRINNEIPQILSKMSTSRRIDKIPQKSMVEEIKPHHYYIMGIMEQRKYLILINTRLEETYITRELVTEDEIITTLQLRPELPKSLMYTEETTEKEIIIGGVPIVIKFKIYQRDEIITLGIKWLEQVKPYNLEDKQLIINYENKRVIIKMNLV</sequence>
<evidence type="ECO:0000313" key="2">
    <source>
        <dbReference type="Proteomes" id="UP001234989"/>
    </source>
</evidence>
<keyword evidence="2" id="KW-1185">Reference proteome</keyword>
<reference evidence="1" key="1">
    <citation type="submission" date="2023-08" db="EMBL/GenBank/DDBJ databases">
        <title>A de novo genome assembly of Solanum verrucosum Schlechtendal, a Mexican diploid species geographically isolated from the other diploid A-genome species in potato relatives.</title>
        <authorList>
            <person name="Hosaka K."/>
        </authorList>
    </citation>
    <scope>NUCLEOTIDE SEQUENCE</scope>
    <source>
        <tissue evidence="1">Young leaves</tissue>
    </source>
</reference>
<dbReference type="AlphaFoldDB" id="A0AAF0V669"/>
<accession>A0AAF0V669</accession>
<dbReference type="Proteomes" id="UP001234989">
    <property type="component" value="Chromosome 12"/>
</dbReference>
<protein>
    <submittedName>
        <fullName evidence="1">Uncharacterized protein</fullName>
    </submittedName>
</protein>
<name>A0AAF0V669_SOLVR</name>
<organism evidence="1 2">
    <name type="scientific">Solanum verrucosum</name>
    <dbReference type="NCBI Taxonomy" id="315347"/>
    <lineage>
        <taxon>Eukaryota</taxon>
        <taxon>Viridiplantae</taxon>
        <taxon>Streptophyta</taxon>
        <taxon>Embryophyta</taxon>
        <taxon>Tracheophyta</taxon>
        <taxon>Spermatophyta</taxon>
        <taxon>Magnoliopsida</taxon>
        <taxon>eudicotyledons</taxon>
        <taxon>Gunneridae</taxon>
        <taxon>Pentapetalae</taxon>
        <taxon>asterids</taxon>
        <taxon>lamiids</taxon>
        <taxon>Solanales</taxon>
        <taxon>Solanaceae</taxon>
        <taxon>Solanoideae</taxon>
        <taxon>Solaneae</taxon>
        <taxon>Solanum</taxon>
    </lineage>
</organism>
<gene>
    <name evidence="1" type="ORF">MTR67_053033</name>
</gene>
<dbReference type="EMBL" id="CP133623">
    <property type="protein sequence ID" value="WMV59648.1"/>
    <property type="molecule type" value="Genomic_DNA"/>
</dbReference>
<evidence type="ECO:0000313" key="1">
    <source>
        <dbReference type="EMBL" id="WMV59648.1"/>
    </source>
</evidence>
<proteinExistence type="predicted"/>